<dbReference type="GO" id="GO:0004058">
    <property type="term" value="F:aromatic-L-amino-acid decarboxylase activity"/>
    <property type="evidence" value="ECO:0007669"/>
    <property type="project" value="UniProtKB-ARBA"/>
</dbReference>
<evidence type="ECO:0000313" key="10">
    <source>
        <dbReference type="Proteomes" id="UP000054804"/>
    </source>
</evidence>
<dbReference type="InterPro" id="IPR015421">
    <property type="entry name" value="PyrdxlP-dep_Trfase_major"/>
</dbReference>
<dbReference type="AlphaFoldDB" id="A0A0W7WVQ4"/>
<dbReference type="RefSeq" id="WP_058851190.1">
    <property type="nucleotide sequence ID" value="NZ_LOCL01000058.1"/>
</dbReference>
<dbReference type="EMBL" id="LOCL01000058">
    <property type="protein sequence ID" value="KUF14677.1"/>
    <property type="molecule type" value="Genomic_DNA"/>
</dbReference>
<dbReference type="Gene3D" id="3.90.1150.10">
    <property type="entry name" value="Aspartate Aminotransferase, domain 1"/>
    <property type="match status" value="1"/>
</dbReference>
<proteinExistence type="inferred from homology"/>
<name>A0A0W7WVQ4_9ACTN</name>
<dbReference type="NCBIfam" id="NF002748">
    <property type="entry name" value="PRK02769.1"/>
    <property type="match status" value="1"/>
</dbReference>
<dbReference type="GO" id="GO:0019752">
    <property type="term" value="P:carboxylic acid metabolic process"/>
    <property type="evidence" value="ECO:0007669"/>
    <property type="project" value="InterPro"/>
</dbReference>
<dbReference type="STRING" id="1765722.AT728_29155"/>
<dbReference type="InterPro" id="IPR021115">
    <property type="entry name" value="Pyridoxal-P_BS"/>
</dbReference>
<feature type="modified residue" description="N6-(pyridoxal phosphate)lysine" evidence="6">
    <location>
        <position position="248"/>
    </location>
</feature>
<evidence type="ECO:0000256" key="4">
    <source>
        <dbReference type="ARBA" id="ARBA00022898"/>
    </source>
</evidence>
<dbReference type="PANTHER" id="PTHR46101">
    <property type="match status" value="1"/>
</dbReference>
<accession>A0A0W7WVQ4</accession>
<keyword evidence="5 7" id="KW-0456">Lyase</keyword>
<sequence>MVRHPLADDVRIPDDPTGSSSGSDRDVALLKEMAAQMLGERDHMLGFPLNLDFDYRPLADFLQVHGNNVGGPPTSSEYQLHSKVFERAVVSFFARLAGHEEAFGYVTTGGTEGNLYGCYVGRERFPEAVMYASQATHYSLPKIARLLRMDYVAVEVGHDRAMDLAALRRHHTARKGGPAVVVTTIGTTTGGSEDDLAGVREALADAGTDQVHIHSDAAFGGLIAALAPEPRPWAFESGADSIALSGHKMLGAPFPCGIVLTRPEHVEAIRRPGIAVGSDDDTITGSRDAFTPLLLWYELRRLGRTGLQRRVAHCLATAEYAEQRLREEGHHPERAPGSNTVLFDKPTAALCRRWNLLSVGDRAHLIAMPHVTGEHIDRLCADLRQ</sequence>
<reference evidence="9 10" key="1">
    <citation type="submission" date="2015-12" db="EMBL/GenBank/DDBJ databases">
        <title>Draft genome sequence of Streptomyces silvensis ATCC 53525, a producer of novel hormone antagonists.</title>
        <authorList>
            <person name="Johnston C.W."/>
            <person name="Li Y."/>
            <person name="Magarvey N.A."/>
        </authorList>
    </citation>
    <scope>NUCLEOTIDE SEQUENCE [LARGE SCALE GENOMIC DNA]</scope>
    <source>
        <strain evidence="9 10">ATCC 53525</strain>
    </source>
</reference>
<evidence type="ECO:0000256" key="8">
    <source>
        <dbReference type="SAM" id="MobiDB-lite"/>
    </source>
</evidence>
<dbReference type="Pfam" id="PF00282">
    <property type="entry name" value="Pyridoxal_deC"/>
    <property type="match status" value="1"/>
</dbReference>
<gene>
    <name evidence="9" type="ORF">AT728_29155</name>
</gene>
<evidence type="ECO:0000256" key="5">
    <source>
        <dbReference type="ARBA" id="ARBA00023239"/>
    </source>
</evidence>
<comment type="cofactor">
    <cofactor evidence="1 6 7">
        <name>pyridoxal 5'-phosphate</name>
        <dbReference type="ChEBI" id="CHEBI:597326"/>
    </cofactor>
</comment>
<keyword evidence="3" id="KW-0210">Decarboxylase</keyword>
<evidence type="ECO:0000256" key="6">
    <source>
        <dbReference type="PIRSR" id="PIRSR602129-50"/>
    </source>
</evidence>
<evidence type="ECO:0000256" key="1">
    <source>
        <dbReference type="ARBA" id="ARBA00001933"/>
    </source>
</evidence>
<feature type="compositionally biased region" description="Basic and acidic residues" evidence="8">
    <location>
        <begin position="1"/>
        <end position="14"/>
    </location>
</feature>
<dbReference type="GO" id="GO:0030170">
    <property type="term" value="F:pyridoxal phosphate binding"/>
    <property type="evidence" value="ECO:0007669"/>
    <property type="project" value="InterPro"/>
</dbReference>
<dbReference type="InterPro" id="IPR015424">
    <property type="entry name" value="PyrdxlP-dep_Trfase"/>
</dbReference>
<feature type="region of interest" description="Disordered" evidence="8">
    <location>
        <begin position="1"/>
        <end position="25"/>
    </location>
</feature>
<keyword evidence="4 6" id="KW-0663">Pyridoxal phosphate</keyword>
<evidence type="ECO:0000256" key="3">
    <source>
        <dbReference type="ARBA" id="ARBA00022793"/>
    </source>
</evidence>
<evidence type="ECO:0000256" key="7">
    <source>
        <dbReference type="RuleBase" id="RU000382"/>
    </source>
</evidence>
<comment type="similarity">
    <text evidence="2 7">Belongs to the group II decarboxylase family.</text>
</comment>
<dbReference type="SUPFAM" id="SSF53383">
    <property type="entry name" value="PLP-dependent transferases"/>
    <property type="match status" value="1"/>
</dbReference>
<dbReference type="Gene3D" id="3.40.640.10">
    <property type="entry name" value="Type I PLP-dependent aspartate aminotransferase-like (Major domain)"/>
    <property type="match status" value="1"/>
</dbReference>
<evidence type="ECO:0000313" key="9">
    <source>
        <dbReference type="EMBL" id="KUF14677.1"/>
    </source>
</evidence>
<dbReference type="PROSITE" id="PS00392">
    <property type="entry name" value="DDC_GAD_HDC_YDC"/>
    <property type="match status" value="1"/>
</dbReference>
<organism evidence="9 10">
    <name type="scientific">Streptomyces silvensis</name>
    <dbReference type="NCBI Taxonomy" id="1765722"/>
    <lineage>
        <taxon>Bacteria</taxon>
        <taxon>Bacillati</taxon>
        <taxon>Actinomycetota</taxon>
        <taxon>Actinomycetes</taxon>
        <taxon>Kitasatosporales</taxon>
        <taxon>Streptomycetaceae</taxon>
        <taxon>Streptomyces</taxon>
    </lineage>
</organism>
<comment type="caution">
    <text evidence="9">The sequence shown here is derived from an EMBL/GenBank/DDBJ whole genome shotgun (WGS) entry which is preliminary data.</text>
</comment>
<dbReference type="Proteomes" id="UP000054804">
    <property type="component" value="Unassembled WGS sequence"/>
</dbReference>
<dbReference type="OrthoDB" id="3335676at2"/>
<dbReference type="PANTHER" id="PTHR46101:SF2">
    <property type="entry name" value="SERINE DECARBOXYLASE"/>
    <property type="match status" value="1"/>
</dbReference>
<dbReference type="InterPro" id="IPR051151">
    <property type="entry name" value="Group_II_Decarboxylase"/>
</dbReference>
<evidence type="ECO:0008006" key="11">
    <source>
        <dbReference type="Google" id="ProtNLM"/>
    </source>
</evidence>
<protein>
    <recommendedName>
        <fullName evidence="11">Histidine decarboxylase</fullName>
    </recommendedName>
</protein>
<dbReference type="InterPro" id="IPR002129">
    <property type="entry name" value="PyrdxlP-dep_de-COase"/>
</dbReference>
<dbReference type="InterPro" id="IPR015422">
    <property type="entry name" value="PyrdxlP-dep_Trfase_small"/>
</dbReference>
<keyword evidence="10" id="KW-1185">Reference proteome</keyword>
<evidence type="ECO:0000256" key="2">
    <source>
        <dbReference type="ARBA" id="ARBA00009533"/>
    </source>
</evidence>